<reference evidence="1" key="1">
    <citation type="submission" date="2010-02" db="EMBL/GenBank/DDBJ databases">
        <authorList>
            <person name="Genoscope - CEA"/>
        </authorList>
    </citation>
    <scope>NUCLEOTIDE SEQUENCE</scope>
    <source>
        <plasmid evidence="1">VIBNI_pA</plasmid>
    </source>
</reference>
<proteinExistence type="predicted"/>
<gene>
    <name evidence="1" type="ORF">VIBNI_0183</name>
</gene>
<name>A0A9P1JLC1_9VIBR</name>
<dbReference type="AlphaFoldDB" id="A0A9P1JLC1"/>
<dbReference type="RefSeq" id="WP_013610333.1">
    <property type="nucleotide sequence ID" value="NC_015156.1"/>
</dbReference>
<accession>A0A9P1JLC1</accession>
<geneLocation type="plasmid" evidence="1">
    <name>VIBNI_pA</name>
</geneLocation>
<organism evidence="1">
    <name type="scientific">Vibrio nigripulchritudo</name>
    <dbReference type="NCBI Taxonomy" id="28173"/>
    <lineage>
        <taxon>Bacteria</taxon>
        <taxon>Pseudomonadati</taxon>
        <taxon>Pseudomonadota</taxon>
        <taxon>Gammaproteobacteria</taxon>
        <taxon>Vibrionales</taxon>
        <taxon>Vibrionaceae</taxon>
        <taxon>Vibrio</taxon>
    </lineage>
</organism>
<protein>
    <submittedName>
        <fullName evidence="1">Uncharacterized protein</fullName>
    </submittedName>
</protein>
<sequence>MKRLTDSEREGLIYSLGEYEDLSHIANWEEIQVKLKVEDPELANAIEKKIRGDHFHQPPIQVVFIITEGSIIQLETLVSRFPCVYTLNNQVQKLGN</sequence>
<evidence type="ECO:0000313" key="1">
    <source>
        <dbReference type="EMBL" id="CBJ93204.1"/>
    </source>
</evidence>
<dbReference type="EMBL" id="FP893246">
    <property type="protein sequence ID" value="CBJ93204.1"/>
    <property type="molecule type" value="Genomic_DNA"/>
</dbReference>
<keyword evidence="1" id="KW-0614">Plasmid</keyword>